<accession>A0A165CDJ3</accession>
<dbReference type="EMBL" id="KV424156">
    <property type="protein sequence ID" value="KZT50626.1"/>
    <property type="molecule type" value="Genomic_DNA"/>
</dbReference>
<sequence length="281" mass="30613">MDASQYEGNFIRAASPAEGVLLLGLCRPPVNAFHTAFWQELGETFATISDDPAVRTVVLGSSLKHFTAGLDLADPDIQLVGRGEDEAPRRAIKWRKHVTQFQAAITAIEECTQPVIGAVHGLCYGLGIDILCACDIRYCATDARFCIKEVDVGLAADIGTLARLPKIVGNASAVRELAMTARDFDCREAERLGFVSRVVQGSREEVIVAACETARVIASKSPIAVTGTKHLLNHSRDHTVRDNLEYTATWNATMLQSKDLADAMEAFRMKLPPKFANLTKL</sequence>
<organism evidence="6 7">
    <name type="scientific">Calocera cornea HHB12733</name>
    <dbReference type="NCBI Taxonomy" id="1353952"/>
    <lineage>
        <taxon>Eukaryota</taxon>
        <taxon>Fungi</taxon>
        <taxon>Dikarya</taxon>
        <taxon>Basidiomycota</taxon>
        <taxon>Agaricomycotina</taxon>
        <taxon>Dacrymycetes</taxon>
        <taxon>Dacrymycetales</taxon>
        <taxon>Dacrymycetaceae</taxon>
        <taxon>Calocera</taxon>
    </lineage>
</organism>
<evidence type="ECO:0000256" key="4">
    <source>
        <dbReference type="ARBA" id="ARBA00023098"/>
    </source>
</evidence>
<dbReference type="CDD" id="cd06558">
    <property type="entry name" value="crotonase-like"/>
    <property type="match status" value="1"/>
</dbReference>
<evidence type="ECO:0000313" key="7">
    <source>
        <dbReference type="Proteomes" id="UP000076842"/>
    </source>
</evidence>
<name>A0A165CDJ3_9BASI</name>
<keyword evidence="4" id="KW-0443">Lipid metabolism</keyword>
<evidence type="ECO:0000313" key="6">
    <source>
        <dbReference type="EMBL" id="KZT50626.1"/>
    </source>
</evidence>
<evidence type="ECO:0000256" key="2">
    <source>
        <dbReference type="ARBA" id="ARBA00005254"/>
    </source>
</evidence>
<gene>
    <name evidence="6" type="ORF">CALCODRAFT_504497</name>
</gene>
<keyword evidence="3" id="KW-0276">Fatty acid metabolism</keyword>
<dbReference type="Gene3D" id="3.90.226.10">
    <property type="entry name" value="2-enoyl-CoA Hydratase, Chain A, domain 1"/>
    <property type="match status" value="1"/>
</dbReference>
<dbReference type="Gene3D" id="1.10.12.10">
    <property type="entry name" value="Lyase 2-enoyl-coa Hydratase, Chain A, domain 2"/>
    <property type="match status" value="1"/>
</dbReference>
<dbReference type="PANTHER" id="PTHR43149:SF1">
    <property type="entry name" value="DELTA(3,5)-DELTA(2,4)-DIENOYL-COA ISOMERASE, MITOCHONDRIAL"/>
    <property type="match status" value="1"/>
</dbReference>
<dbReference type="FunFam" id="1.10.12.10:FF:000004">
    <property type="entry name" value="Delta3,5-delta2,4-dienoyl-CoA isomerase"/>
    <property type="match status" value="1"/>
</dbReference>
<comment type="pathway">
    <text evidence="1">Lipid metabolism; fatty acid beta-oxidation.</text>
</comment>
<keyword evidence="7" id="KW-1185">Reference proteome</keyword>
<comment type="similarity">
    <text evidence="2">Belongs to the enoyl-CoA hydratase/isomerase family.</text>
</comment>
<evidence type="ECO:0000256" key="5">
    <source>
        <dbReference type="ARBA" id="ARBA00023235"/>
    </source>
</evidence>
<dbReference type="GO" id="GO:0005739">
    <property type="term" value="C:mitochondrion"/>
    <property type="evidence" value="ECO:0007669"/>
    <property type="project" value="TreeGrafter"/>
</dbReference>
<dbReference type="InParanoid" id="A0A165CDJ3"/>
<dbReference type="AlphaFoldDB" id="A0A165CDJ3"/>
<dbReference type="SUPFAM" id="SSF52096">
    <property type="entry name" value="ClpP/crotonase"/>
    <property type="match status" value="1"/>
</dbReference>
<reference evidence="6 7" key="1">
    <citation type="journal article" date="2016" name="Mol. Biol. Evol.">
        <title>Comparative Genomics of Early-Diverging Mushroom-Forming Fungi Provides Insights into the Origins of Lignocellulose Decay Capabilities.</title>
        <authorList>
            <person name="Nagy L.G."/>
            <person name="Riley R."/>
            <person name="Tritt A."/>
            <person name="Adam C."/>
            <person name="Daum C."/>
            <person name="Floudas D."/>
            <person name="Sun H."/>
            <person name="Yadav J.S."/>
            <person name="Pangilinan J."/>
            <person name="Larsson K.H."/>
            <person name="Matsuura K."/>
            <person name="Barry K."/>
            <person name="Labutti K."/>
            <person name="Kuo R."/>
            <person name="Ohm R.A."/>
            <person name="Bhattacharya S.S."/>
            <person name="Shirouzu T."/>
            <person name="Yoshinaga Y."/>
            <person name="Martin F.M."/>
            <person name="Grigoriev I.V."/>
            <person name="Hibbett D.S."/>
        </authorList>
    </citation>
    <scope>NUCLEOTIDE SEQUENCE [LARGE SCALE GENOMIC DNA]</scope>
    <source>
        <strain evidence="6 7">HHB12733</strain>
    </source>
</reference>
<dbReference type="InterPro" id="IPR001753">
    <property type="entry name" value="Enoyl-CoA_hydra/iso"/>
</dbReference>
<evidence type="ECO:0000256" key="3">
    <source>
        <dbReference type="ARBA" id="ARBA00022832"/>
    </source>
</evidence>
<proteinExistence type="inferred from homology"/>
<dbReference type="GO" id="GO:0051750">
    <property type="term" value="F:delta(3,5)-delta(2,4)-dienoyl-CoA isomerase activity"/>
    <property type="evidence" value="ECO:0007669"/>
    <property type="project" value="TreeGrafter"/>
</dbReference>
<dbReference type="InterPro" id="IPR014748">
    <property type="entry name" value="Enoyl-CoA_hydra_C"/>
</dbReference>
<dbReference type="InterPro" id="IPR045002">
    <property type="entry name" value="Ech1-like"/>
</dbReference>
<dbReference type="PANTHER" id="PTHR43149">
    <property type="entry name" value="ENOYL-COA HYDRATASE"/>
    <property type="match status" value="1"/>
</dbReference>
<dbReference type="OrthoDB" id="14970at2759"/>
<dbReference type="Proteomes" id="UP000076842">
    <property type="component" value="Unassembled WGS sequence"/>
</dbReference>
<dbReference type="GO" id="GO:0006635">
    <property type="term" value="P:fatty acid beta-oxidation"/>
    <property type="evidence" value="ECO:0007669"/>
    <property type="project" value="UniProtKB-UniPathway"/>
</dbReference>
<evidence type="ECO:0000256" key="1">
    <source>
        <dbReference type="ARBA" id="ARBA00005005"/>
    </source>
</evidence>
<keyword evidence="5" id="KW-0413">Isomerase</keyword>
<dbReference type="STRING" id="1353952.A0A165CDJ3"/>
<dbReference type="UniPathway" id="UPA00659"/>
<dbReference type="InterPro" id="IPR029045">
    <property type="entry name" value="ClpP/crotonase-like_dom_sf"/>
</dbReference>
<dbReference type="Pfam" id="PF00378">
    <property type="entry name" value="ECH_1"/>
    <property type="match status" value="1"/>
</dbReference>
<protein>
    <submittedName>
        <fullName evidence="6">ClpP/crotonase</fullName>
    </submittedName>
</protein>